<dbReference type="AlphaFoldDB" id="A0A5S5AWC9"/>
<dbReference type="OrthoDB" id="9791620at2"/>
<comment type="caution">
    <text evidence="2">The sequence shown here is derived from an EMBL/GenBank/DDBJ whole genome shotgun (WGS) entry which is preliminary data.</text>
</comment>
<proteinExistence type="predicted"/>
<dbReference type="PANTHER" id="PTHR42924:SF3">
    <property type="entry name" value="POLYMERASE_HISTIDINOL PHOSPHATASE N-TERMINAL DOMAIN-CONTAINING PROTEIN"/>
    <property type="match status" value="1"/>
</dbReference>
<accession>A0A5S5AWC9</accession>
<dbReference type="RefSeq" id="WP_148866460.1">
    <property type="nucleotide sequence ID" value="NZ_VNHO01000005.1"/>
</dbReference>
<dbReference type="GO" id="GO:0004534">
    <property type="term" value="F:5'-3' RNA exonuclease activity"/>
    <property type="evidence" value="ECO:0007669"/>
    <property type="project" value="TreeGrafter"/>
</dbReference>
<keyword evidence="3" id="KW-1185">Reference proteome</keyword>
<evidence type="ECO:0000259" key="1">
    <source>
        <dbReference type="SMART" id="SM00481"/>
    </source>
</evidence>
<dbReference type="Proteomes" id="UP000322294">
    <property type="component" value="Unassembled WGS sequence"/>
</dbReference>
<gene>
    <name evidence="2" type="ORF">LZ11_00654</name>
</gene>
<feature type="domain" description="Polymerase/histidinol phosphatase N-terminal" evidence="1">
    <location>
        <begin position="7"/>
        <end position="75"/>
    </location>
</feature>
<dbReference type="EMBL" id="VNHO01000005">
    <property type="protein sequence ID" value="TYP57661.1"/>
    <property type="molecule type" value="Genomic_DNA"/>
</dbReference>
<dbReference type="InterPro" id="IPR003141">
    <property type="entry name" value="Pol/His_phosphatase_N"/>
</dbReference>
<reference evidence="2 3" key="1">
    <citation type="submission" date="2019-07" db="EMBL/GenBank/DDBJ databases">
        <title>Genomic Encyclopedia of Type Strains, Phase I: the one thousand microbial genomes (KMG-I) project.</title>
        <authorList>
            <person name="Kyrpides N."/>
        </authorList>
    </citation>
    <scope>NUCLEOTIDE SEQUENCE [LARGE SCALE GENOMIC DNA]</scope>
    <source>
        <strain evidence="2 3">DSM 16647</strain>
    </source>
</reference>
<dbReference type="InterPro" id="IPR052018">
    <property type="entry name" value="PHP_domain"/>
</dbReference>
<evidence type="ECO:0000313" key="3">
    <source>
        <dbReference type="Proteomes" id="UP000322294"/>
    </source>
</evidence>
<dbReference type="SMART" id="SM00481">
    <property type="entry name" value="POLIIIAc"/>
    <property type="match status" value="1"/>
</dbReference>
<dbReference type="PANTHER" id="PTHR42924">
    <property type="entry name" value="EXONUCLEASE"/>
    <property type="match status" value="1"/>
</dbReference>
<evidence type="ECO:0000313" key="2">
    <source>
        <dbReference type="EMBL" id="TYP57661.1"/>
    </source>
</evidence>
<dbReference type="SUPFAM" id="SSF89550">
    <property type="entry name" value="PHP domain-like"/>
    <property type="match status" value="1"/>
</dbReference>
<protein>
    <recommendedName>
        <fullName evidence="1">Polymerase/histidinol phosphatase N-terminal domain-containing protein</fullName>
    </recommendedName>
</protein>
<organism evidence="2 3">
    <name type="scientific">Thermosediminibacter litoriperuensis</name>
    <dbReference type="NCBI Taxonomy" id="291989"/>
    <lineage>
        <taxon>Bacteria</taxon>
        <taxon>Bacillati</taxon>
        <taxon>Bacillota</taxon>
        <taxon>Clostridia</taxon>
        <taxon>Thermosediminibacterales</taxon>
        <taxon>Thermosediminibacteraceae</taxon>
        <taxon>Thermosediminibacter</taxon>
    </lineage>
</organism>
<dbReference type="GO" id="GO:0035312">
    <property type="term" value="F:5'-3' DNA exonuclease activity"/>
    <property type="evidence" value="ECO:0007669"/>
    <property type="project" value="TreeGrafter"/>
</dbReference>
<dbReference type="CDD" id="cd07432">
    <property type="entry name" value="PHP_HisPPase"/>
    <property type="match status" value="1"/>
</dbReference>
<dbReference type="InterPro" id="IPR016195">
    <property type="entry name" value="Pol/histidinol_Pase-like"/>
</dbReference>
<dbReference type="Gene3D" id="3.20.20.140">
    <property type="entry name" value="Metal-dependent hydrolases"/>
    <property type="match status" value="1"/>
</dbReference>
<sequence>MLREFPADLHVHTCLSPCADPEMVPPNILNMANLMGIKIVGVCDHNSAGNLEAIMIASRTYDILILPGIEVQSTEEIHILCFFENLKKTFEFQEFLYRHLPDKKNRPEYFGHQHVVDFRGNVTGEEEKLLIASAALSVDEISKKVIELGGIFIPAHVDRRTFSILGQLGFIPDYLEPDAVEFSRNITLEEARVKFPDIIGKYPVVFSSDAHRLEDMVFQKTYLLLEEPTFEEIKRAFKGIDGRRVILKE</sequence>
<name>A0A5S5AWC9_9FIRM</name>